<keyword evidence="2" id="KW-1185">Reference proteome</keyword>
<protein>
    <submittedName>
        <fullName evidence="1">Sensor histidine kinase</fullName>
    </submittedName>
</protein>
<name>A0ACC7PA14_9BACL</name>
<proteinExistence type="predicted"/>
<reference evidence="1" key="1">
    <citation type="submission" date="2024-12" db="EMBL/GenBank/DDBJ databases">
        <authorList>
            <person name="Wu N."/>
        </authorList>
    </citation>
    <scope>NUCLEOTIDE SEQUENCE</scope>
    <source>
        <strain evidence="1">P15</strain>
    </source>
</reference>
<evidence type="ECO:0000313" key="1">
    <source>
        <dbReference type="EMBL" id="MFM9331197.1"/>
    </source>
</evidence>
<comment type="caution">
    <text evidence="1">The sequence shown here is derived from an EMBL/GenBank/DDBJ whole genome shotgun (WGS) entry which is preliminary data.</text>
</comment>
<keyword evidence="1" id="KW-0418">Kinase</keyword>
<sequence length="462" mass="52609">MKLKTKIRIYTIGGLVCILVFFSLLIYVFFVRFSTNAEIRLLWTRAQTILRKPEVRSEQAWEEPELLREFLGDRMMIRIIDPSGTIRSNVENDPGLASYAPVYRTAYHTRVVPVWAERRIYIQVPILTVKNKRQVGVLELGKSFHLARGYLRVLLITLSSGTLVGILVAIFAAFFYVKWIYKPVEALAETMEQIEQSGSFTRLDPVFAEGDDEFGRLGGTFNRMMDRLEENYRRQRHFVEDASHELRTPLTVIQSYAGMLHRWGSENPAIRKEAVDAIQTEADRLRDLVEGLLQSADSQESQPDAPYMEVDLLELAGKTAEELSLSFQRQISLHSEPDVQFPVFGNGKRLKQMLINLLDNAIKYSGLSVELRLERDGVWVVLHIVDQGEGIAPRHLPRIFERFYRVDEARTRSTGGSGLGLSIVEQIVKEHGGTVELVSSRGEGTTATVRLPAYMQEDHPVE</sequence>
<dbReference type="EMBL" id="JBJURJ010000017">
    <property type="protein sequence ID" value="MFM9331197.1"/>
    <property type="molecule type" value="Genomic_DNA"/>
</dbReference>
<accession>A0ACC7PA14</accession>
<gene>
    <name evidence="1" type="ORF">ACI1P1_23155</name>
</gene>
<evidence type="ECO:0000313" key="2">
    <source>
        <dbReference type="Proteomes" id="UP001631969"/>
    </source>
</evidence>
<dbReference type="Proteomes" id="UP001631969">
    <property type="component" value="Unassembled WGS sequence"/>
</dbReference>
<organism evidence="1 2">
    <name type="scientific">Paenibacillus mesotrionivorans</name>
    <dbReference type="NCBI Taxonomy" id="3160968"/>
    <lineage>
        <taxon>Bacteria</taxon>
        <taxon>Bacillati</taxon>
        <taxon>Bacillota</taxon>
        <taxon>Bacilli</taxon>
        <taxon>Bacillales</taxon>
        <taxon>Paenibacillaceae</taxon>
        <taxon>Paenibacillus</taxon>
    </lineage>
</organism>
<keyword evidence="1" id="KW-0808">Transferase</keyword>